<accession>A0ABQ3CQD2</accession>
<dbReference type="InterPro" id="IPR016032">
    <property type="entry name" value="Sig_transdc_resp-reg_C-effctor"/>
</dbReference>
<dbReference type="SUPFAM" id="SSF46894">
    <property type="entry name" value="C-terminal effector domain of the bipartite response regulators"/>
    <property type="match status" value="1"/>
</dbReference>
<dbReference type="InterPro" id="IPR036388">
    <property type="entry name" value="WH-like_DNA-bd_sf"/>
</dbReference>
<dbReference type="PANTHER" id="PTHR47691:SF3">
    <property type="entry name" value="HTH-TYPE TRANSCRIPTIONAL REGULATOR RV0890C-RELATED"/>
    <property type="match status" value="1"/>
</dbReference>
<dbReference type="EMBL" id="BMVN01000017">
    <property type="protein sequence ID" value="GHA37986.1"/>
    <property type="molecule type" value="Genomic_DNA"/>
</dbReference>
<evidence type="ECO:0000259" key="2">
    <source>
        <dbReference type="Pfam" id="PF25872"/>
    </source>
</evidence>
<sequence length="343" mass="36477">MPYPRERGVSAAHERPPPARIHGTRFGILGPVEIRTDDGTPLDPGGPRPRALLTLLLLDAGRAVSVERLLDGLYDAEPPAGVMGALQSLGITGEVLVPVPPLPEEPAVRLLLDRARAVRPDFDGHARVAETCRALDGLPLAIELAAARLRTLSVDELADRLHDRFRVLARGDRAKAPRHRTLRAVVEWSWELLDAAERDLASRLTVFAGGATLAAVAAVCGVPYPEDPLASLVEKSFLEMSDGRYRMLETIRAFAAESLTGPRSRTPFPPTPGNRAPPPPAPKGPAPRPASRPPVPAGCAPPTPPTSCGWPSTPSRSCAVVGKCPGWGGWPPSRAISTRPCGI</sequence>
<dbReference type="Proteomes" id="UP000653644">
    <property type="component" value="Unassembled WGS sequence"/>
</dbReference>
<proteinExistence type="predicted"/>
<evidence type="ECO:0000313" key="3">
    <source>
        <dbReference type="EMBL" id="GHA37986.1"/>
    </source>
</evidence>
<dbReference type="PANTHER" id="PTHR47691">
    <property type="entry name" value="REGULATOR-RELATED"/>
    <property type="match status" value="1"/>
</dbReference>
<evidence type="ECO:0000256" key="1">
    <source>
        <dbReference type="SAM" id="MobiDB-lite"/>
    </source>
</evidence>
<dbReference type="Pfam" id="PF25872">
    <property type="entry name" value="HTH_77"/>
    <property type="match status" value="1"/>
</dbReference>
<dbReference type="InterPro" id="IPR058852">
    <property type="entry name" value="HTH_77"/>
</dbReference>
<gene>
    <name evidence="3" type="ORF">GCM10010345_48240</name>
</gene>
<feature type="domain" description="Winged helix-turn-helix" evidence="2">
    <location>
        <begin position="193"/>
        <end position="259"/>
    </location>
</feature>
<feature type="compositionally biased region" description="Pro residues" evidence="1">
    <location>
        <begin position="267"/>
        <end position="305"/>
    </location>
</feature>
<feature type="region of interest" description="Disordered" evidence="1">
    <location>
        <begin position="259"/>
        <end position="315"/>
    </location>
</feature>
<dbReference type="Gene3D" id="1.10.10.10">
    <property type="entry name" value="Winged helix-like DNA-binding domain superfamily/Winged helix DNA-binding domain"/>
    <property type="match status" value="1"/>
</dbReference>
<keyword evidence="4" id="KW-1185">Reference proteome</keyword>
<comment type="caution">
    <text evidence="3">The sequence shown here is derived from an EMBL/GenBank/DDBJ whole genome shotgun (WGS) entry which is preliminary data.</text>
</comment>
<evidence type="ECO:0000313" key="4">
    <source>
        <dbReference type="Proteomes" id="UP000653644"/>
    </source>
</evidence>
<reference evidence="4" key="1">
    <citation type="journal article" date="2019" name="Int. J. Syst. Evol. Microbiol.">
        <title>The Global Catalogue of Microorganisms (GCM) 10K type strain sequencing project: providing services to taxonomists for standard genome sequencing and annotation.</title>
        <authorList>
            <consortium name="The Broad Institute Genomics Platform"/>
            <consortium name="The Broad Institute Genome Sequencing Center for Infectious Disease"/>
            <person name="Wu L."/>
            <person name="Ma J."/>
        </authorList>
    </citation>
    <scope>NUCLEOTIDE SEQUENCE [LARGE SCALE GENOMIC DNA]</scope>
    <source>
        <strain evidence="4">JCM 4733</strain>
    </source>
</reference>
<protein>
    <recommendedName>
        <fullName evidence="2">Winged helix-turn-helix domain-containing protein</fullName>
    </recommendedName>
</protein>
<organism evidence="3 4">
    <name type="scientific">Streptomyces canarius</name>
    <dbReference type="NCBI Taxonomy" id="285453"/>
    <lineage>
        <taxon>Bacteria</taxon>
        <taxon>Bacillati</taxon>
        <taxon>Actinomycetota</taxon>
        <taxon>Actinomycetes</taxon>
        <taxon>Kitasatosporales</taxon>
        <taxon>Streptomycetaceae</taxon>
        <taxon>Streptomyces</taxon>
    </lineage>
</organism>
<name>A0ABQ3CQD2_9ACTN</name>